<dbReference type="EMBL" id="CP002271">
    <property type="protein sequence ID" value="ADO67931.1"/>
    <property type="molecule type" value="Genomic_DNA"/>
</dbReference>
<gene>
    <name evidence="1" type="ordered locus">STAUR_0122</name>
    <name evidence="2" type="ORF">STIAU_2883</name>
</gene>
<organism evidence="2 4">
    <name type="scientific">Stigmatella aurantiaca (strain DW4/3-1)</name>
    <dbReference type="NCBI Taxonomy" id="378806"/>
    <lineage>
        <taxon>Bacteria</taxon>
        <taxon>Pseudomonadati</taxon>
        <taxon>Myxococcota</taxon>
        <taxon>Myxococcia</taxon>
        <taxon>Myxococcales</taxon>
        <taxon>Cystobacterineae</taxon>
        <taxon>Archangiaceae</taxon>
        <taxon>Stigmatella</taxon>
    </lineage>
</organism>
<dbReference type="KEGG" id="sur:STAUR_0122"/>
<dbReference type="PATRIC" id="fig|378806.16.peg.625"/>
<sequence>MTELEHFEAVLRELAELLLDLGDLASRVVLIGGQVLALESRLQGGTGTITLKMSP</sequence>
<dbReference type="STRING" id="378806.STAUR_0122"/>
<evidence type="ECO:0000313" key="2">
    <source>
        <dbReference type="EMBL" id="EAU61885.1"/>
    </source>
</evidence>
<dbReference type="Proteomes" id="UP000001351">
    <property type="component" value="Chromosome"/>
</dbReference>
<accession>Q08N26</accession>
<dbReference type="RefSeq" id="WP_002620085.1">
    <property type="nucleotide sequence ID" value="NC_014623.1"/>
</dbReference>
<dbReference type="AlphaFoldDB" id="Q08N26"/>
<dbReference type="HOGENOM" id="CLU_3030261_0_0_7"/>
<keyword evidence="3" id="KW-1185">Reference proteome</keyword>
<evidence type="ECO:0000313" key="1">
    <source>
        <dbReference type="EMBL" id="ADO67931.1"/>
    </source>
</evidence>
<proteinExistence type="predicted"/>
<protein>
    <submittedName>
        <fullName evidence="1">Conserved uncharacterized protein</fullName>
    </submittedName>
</protein>
<dbReference type="EMBL" id="AAMD01000310">
    <property type="protein sequence ID" value="EAU61885.1"/>
    <property type="molecule type" value="Genomic_DNA"/>
</dbReference>
<reference evidence="2 4" key="1">
    <citation type="submission" date="2006-04" db="EMBL/GenBank/DDBJ databases">
        <authorList>
            <person name="Nierman W.C."/>
        </authorList>
    </citation>
    <scope>NUCLEOTIDE SEQUENCE [LARGE SCALE GENOMIC DNA]</scope>
    <source>
        <strain evidence="2 4">DW4/3-1</strain>
    </source>
</reference>
<dbReference type="Proteomes" id="UP000032702">
    <property type="component" value="Unassembled WGS sequence"/>
</dbReference>
<name>Q08N26_STIAD</name>
<evidence type="ECO:0000313" key="3">
    <source>
        <dbReference type="Proteomes" id="UP000001351"/>
    </source>
</evidence>
<reference evidence="1 3" key="2">
    <citation type="journal article" date="2011" name="Mol. Biol. Evol.">
        <title>Comparative genomic analysis of fruiting body formation in Myxococcales.</title>
        <authorList>
            <person name="Huntley S."/>
            <person name="Hamann N."/>
            <person name="Wegener-Feldbrugge S."/>
            <person name="Treuner-Lange A."/>
            <person name="Kube M."/>
            <person name="Reinhardt R."/>
            <person name="Klages S."/>
            <person name="Muller R."/>
            <person name="Ronning C.M."/>
            <person name="Nierman W.C."/>
            <person name="Sogaard-Andersen L."/>
        </authorList>
    </citation>
    <scope>NUCLEOTIDE SEQUENCE [LARGE SCALE GENOMIC DNA]</scope>
    <source>
        <strain evidence="1 3">DW4/3-1</strain>
    </source>
</reference>
<evidence type="ECO:0000313" key="4">
    <source>
        <dbReference type="Proteomes" id="UP000032702"/>
    </source>
</evidence>